<evidence type="ECO:0000313" key="1">
    <source>
        <dbReference type="EMBL" id="CEK97180.1"/>
    </source>
</evidence>
<name>A0A0B7BYB8_9EUPU</name>
<organism evidence="1">
    <name type="scientific">Arion vulgaris</name>
    <dbReference type="NCBI Taxonomy" id="1028688"/>
    <lineage>
        <taxon>Eukaryota</taxon>
        <taxon>Metazoa</taxon>
        <taxon>Spiralia</taxon>
        <taxon>Lophotrochozoa</taxon>
        <taxon>Mollusca</taxon>
        <taxon>Gastropoda</taxon>
        <taxon>Heterobranchia</taxon>
        <taxon>Euthyneura</taxon>
        <taxon>Panpulmonata</taxon>
        <taxon>Eupulmonata</taxon>
        <taxon>Stylommatophora</taxon>
        <taxon>Helicina</taxon>
        <taxon>Arionoidea</taxon>
        <taxon>Arionidae</taxon>
        <taxon>Arion</taxon>
    </lineage>
</organism>
<dbReference type="AlphaFoldDB" id="A0A0B7BYB8"/>
<feature type="non-terminal residue" evidence="1">
    <location>
        <position position="1"/>
    </location>
</feature>
<sequence>QCYTSDLDDDDTYQVQSEDIGKVVDANRRHDRRMFDVYFENDENSSDRSCYRDEVQTSDCVPMGNTNLNVCVPSLSYHHSKTRSCNDLSGDLGSEMLVDAIDDKLHEDKRFSYAGVGDVSLTRRNADPSHERVENQLQNKIAKK</sequence>
<accession>A0A0B7BYB8</accession>
<proteinExistence type="predicted"/>
<gene>
    <name evidence="1" type="primary">ORF214952</name>
</gene>
<reference evidence="1" key="1">
    <citation type="submission" date="2014-12" db="EMBL/GenBank/DDBJ databases">
        <title>Insight into the proteome of Arion vulgaris.</title>
        <authorList>
            <person name="Aradska J."/>
            <person name="Bulat T."/>
            <person name="Smidak R."/>
            <person name="Sarate P."/>
            <person name="Gangsoo J."/>
            <person name="Sialana F."/>
            <person name="Bilban M."/>
            <person name="Lubec G."/>
        </authorList>
    </citation>
    <scope>NUCLEOTIDE SEQUENCE</scope>
    <source>
        <tissue evidence="1">Skin</tissue>
    </source>
</reference>
<dbReference type="EMBL" id="HACG01050315">
    <property type="protein sequence ID" value="CEK97180.1"/>
    <property type="molecule type" value="Transcribed_RNA"/>
</dbReference>
<protein>
    <submittedName>
        <fullName evidence="1">Uncharacterized protein</fullName>
    </submittedName>
</protein>